<dbReference type="InterPro" id="IPR003607">
    <property type="entry name" value="HD/PDEase_dom"/>
</dbReference>
<organism evidence="3 4">
    <name type="scientific">Pelomonas aquatica</name>
    <dbReference type="NCBI Taxonomy" id="431058"/>
    <lineage>
        <taxon>Bacteria</taxon>
        <taxon>Pseudomonadati</taxon>
        <taxon>Pseudomonadota</taxon>
        <taxon>Betaproteobacteria</taxon>
        <taxon>Burkholderiales</taxon>
        <taxon>Sphaerotilaceae</taxon>
        <taxon>Roseateles</taxon>
    </lineage>
</organism>
<evidence type="ECO:0000259" key="2">
    <source>
        <dbReference type="PROSITE" id="PS51833"/>
    </source>
</evidence>
<dbReference type="EMBL" id="SGUG01000040">
    <property type="protein sequence ID" value="MDG0864744.1"/>
    <property type="molecule type" value="Genomic_DNA"/>
</dbReference>
<feature type="domain" description="HDOD" evidence="2">
    <location>
        <begin position="82"/>
        <end position="273"/>
    </location>
</feature>
<protein>
    <submittedName>
        <fullName evidence="3">HDOD domain-containing protein</fullName>
    </submittedName>
</protein>
<evidence type="ECO:0000256" key="1">
    <source>
        <dbReference type="SAM" id="MobiDB-lite"/>
    </source>
</evidence>
<name>A0A9X4LL20_9BURK</name>
<reference evidence="3" key="1">
    <citation type="submission" date="2019-02" db="EMBL/GenBank/DDBJ databases">
        <title>Draft genome of the type strain Pelomonas aquatica CCUG 52575T.</title>
        <authorList>
            <person name="Gomila M."/>
            <person name="Lalucat J."/>
        </authorList>
    </citation>
    <scope>NUCLEOTIDE SEQUENCE</scope>
    <source>
        <strain evidence="3">CCUG 52575</strain>
    </source>
</reference>
<gene>
    <name evidence="3" type="ORF">EXJ73_19985</name>
</gene>
<dbReference type="PANTHER" id="PTHR33525:SF3">
    <property type="entry name" value="RIBONUCLEASE Y"/>
    <property type="match status" value="1"/>
</dbReference>
<dbReference type="CDD" id="cd00077">
    <property type="entry name" value="HDc"/>
    <property type="match status" value="1"/>
</dbReference>
<dbReference type="PANTHER" id="PTHR33525">
    <property type="match status" value="1"/>
</dbReference>
<accession>A0A9X4LL20</accession>
<feature type="compositionally biased region" description="Low complexity" evidence="1">
    <location>
        <begin position="13"/>
        <end position="24"/>
    </location>
</feature>
<dbReference type="InterPro" id="IPR013976">
    <property type="entry name" value="HDOD"/>
</dbReference>
<evidence type="ECO:0000313" key="4">
    <source>
        <dbReference type="Proteomes" id="UP001152766"/>
    </source>
</evidence>
<dbReference type="SUPFAM" id="SSF109604">
    <property type="entry name" value="HD-domain/PDEase-like"/>
    <property type="match status" value="1"/>
</dbReference>
<sequence length="343" mass="36472">MRHSCGPAASNCGSTSGAPAARASGGSGRDRAPASLMAATIAPPQPAASFALEDPAQAISIAPFLARYPVKLEDLLATDALVPSLPEAVNRILTELQHEEPDLQRVNQLLSGEVGLTVRLLRLVNSARYSVGGQRIGTVEAATALLGLNATRQLVQAAAVGAAFKGVPGVDMTEFWRHSLDVAKIAQSLAEDLRLDKGLAFTSGLLHGTGDLILKMAMPERACLQPAFATDDGRYEAQLAELGYAYPEVGAAFASRWLFPDDLVETIRCQCEPRDCADPTYSSLLYLSCWSARAHELDIEGAAPHGVFPYSVAEAIGLSDADDKLRDDKVIAWTPVDEARDFS</sequence>
<proteinExistence type="predicted"/>
<evidence type="ECO:0000313" key="3">
    <source>
        <dbReference type="EMBL" id="MDG0864744.1"/>
    </source>
</evidence>
<comment type="caution">
    <text evidence="3">The sequence shown here is derived from an EMBL/GenBank/DDBJ whole genome shotgun (WGS) entry which is preliminary data.</text>
</comment>
<dbReference type="Gene3D" id="1.10.3210.10">
    <property type="entry name" value="Hypothetical protein af1432"/>
    <property type="match status" value="1"/>
</dbReference>
<dbReference type="AlphaFoldDB" id="A0A9X4LL20"/>
<dbReference type="Pfam" id="PF08668">
    <property type="entry name" value="HDOD"/>
    <property type="match status" value="1"/>
</dbReference>
<keyword evidence="4" id="KW-1185">Reference proteome</keyword>
<dbReference type="InterPro" id="IPR052340">
    <property type="entry name" value="RNase_Y/CdgJ"/>
</dbReference>
<feature type="region of interest" description="Disordered" evidence="1">
    <location>
        <begin position="1"/>
        <end position="32"/>
    </location>
</feature>
<dbReference type="PROSITE" id="PS51833">
    <property type="entry name" value="HDOD"/>
    <property type="match status" value="1"/>
</dbReference>
<dbReference type="Proteomes" id="UP001152766">
    <property type="component" value="Unassembled WGS sequence"/>
</dbReference>